<evidence type="ECO:0000256" key="11">
    <source>
        <dbReference type="ARBA" id="ARBA00068511"/>
    </source>
</evidence>
<evidence type="ECO:0000256" key="3">
    <source>
        <dbReference type="ARBA" id="ARBA00022553"/>
    </source>
</evidence>
<dbReference type="InterPro" id="IPR039774">
    <property type="entry name" value="Sin3-like"/>
</dbReference>
<evidence type="ECO:0000256" key="2">
    <source>
        <dbReference type="ARBA" id="ARBA00022491"/>
    </source>
</evidence>
<evidence type="ECO:0000256" key="13">
    <source>
        <dbReference type="ARBA" id="ARBA00081273"/>
    </source>
</evidence>
<feature type="region of interest" description="Disordered" evidence="15">
    <location>
        <begin position="54"/>
        <end position="99"/>
    </location>
</feature>
<evidence type="ECO:0000256" key="8">
    <source>
        <dbReference type="ARBA" id="ARBA00023242"/>
    </source>
</evidence>
<dbReference type="Pfam" id="PF02671">
    <property type="entry name" value="PAH"/>
    <property type="match status" value="3"/>
</dbReference>
<dbReference type="InterPro" id="IPR003822">
    <property type="entry name" value="PAH"/>
</dbReference>
<comment type="subcellular location">
    <subcellularLocation>
        <location evidence="1 14">Nucleus</location>
    </subcellularLocation>
</comment>
<dbReference type="FunFam" id="1.20.1160.11:FF:000005">
    <property type="entry name" value="SIN3 transcription regulator family member B"/>
    <property type="match status" value="1"/>
</dbReference>
<dbReference type="GO" id="GO:0000122">
    <property type="term" value="P:negative regulation of transcription by RNA polymerase II"/>
    <property type="evidence" value="ECO:0007669"/>
    <property type="project" value="TreeGrafter"/>
</dbReference>
<dbReference type="InterPro" id="IPR036600">
    <property type="entry name" value="PAH_sf"/>
</dbReference>
<comment type="subunit">
    <text evidence="10">Component of the SIN3B complex, which includes SIN3B, HDAC2 or HDAC1, PHF12 and MORF4L1. Interacts with FOXK1/MNF, MXI, MAD, NCOR1 and SAP30. Interaction with SUDS3 enhances the interaction with HDAC1 to form a complex. Interacts with CRY1, HCFC1, MAD3, MAD4, MAEL, REST, RNF220 and SETDB1. Interacts with C6orf89. Interacts with MYT1L.</text>
</comment>
<evidence type="ECO:0000313" key="18">
    <source>
        <dbReference type="Proteomes" id="UP001152795"/>
    </source>
</evidence>
<dbReference type="Pfam" id="PF16879">
    <property type="entry name" value="Sin3a_C"/>
    <property type="match status" value="1"/>
</dbReference>
<dbReference type="SMART" id="SM00761">
    <property type="entry name" value="HDAC_interact"/>
    <property type="match status" value="1"/>
</dbReference>
<organism evidence="17 18">
    <name type="scientific">Paramuricea clavata</name>
    <name type="common">Red gorgonian</name>
    <name type="synonym">Violescent sea-whip</name>
    <dbReference type="NCBI Taxonomy" id="317549"/>
    <lineage>
        <taxon>Eukaryota</taxon>
        <taxon>Metazoa</taxon>
        <taxon>Cnidaria</taxon>
        <taxon>Anthozoa</taxon>
        <taxon>Octocorallia</taxon>
        <taxon>Malacalcyonacea</taxon>
        <taxon>Plexauridae</taxon>
        <taxon>Paramuricea</taxon>
    </lineage>
</organism>
<dbReference type="Gene3D" id="1.20.1160.11">
    <property type="entry name" value="Paired amphipathic helix"/>
    <property type="match status" value="3"/>
</dbReference>
<evidence type="ECO:0000313" key="17">
    <source>
        <dbReference type="EMBL" id="CAB3983224.1"/>
    </source>
</evidence>
<feature type="region of interest" description="Disordered" evidence="15">
    <location>
        <begin position="450"/>
        <end position="479"/>
    </location>
</feature>
<dbReference type="GO" id="GO:0003714">
    <property type="term" value="F:transcription corepressor activity"/>
    <property type="evidence" value="ECO:0007669"/>
    <property type="project" value="InterPro"/>
</dbReference>
<dbReference type="PANTHER" id="PTHR12346">
    <property type="entry name" value="SIN3B-RELATED"/>
    <property type="match status" value="1"/>
</dbReference>
<dbReference type="SUPFAM" id="SSF47762">
    <property type="entry name" value="PAH2 domain"/>
    <property type="match status" value="3"/>
</dbReference>
<dbReference type="OrthoDB" id="10265969at2759"/>
<evidence type="ECO:0000256" key="5">
    <source>
        <dbReference type="ARBA" id="ARBA00022843"/>
    </source>
</evidence>
<keyword evidence="4" id="KW-0677">Repeat</keyword>
<dbReference type="FunFam" id="1.20.1160.11:FF:000002">
    <property type="entry name" value="Paired amphipathic helix protein SIN3"/>
    <property type="match status" value="1"/>
</dbReference>
<sequence>MKRTREEHEKVYGQHRGFPHPVLAPAPVGLGGNFESIPENIAVSMGNYQSNPALPQNYPVAGPAGPGQGHSPLPSHPQAHMHPPGAQAHMQGPGGPGQQQFQRLKVEDALSYLDQVKMQFGNQPQVYNDFLDIMKEFKSQSIDTPGVISRVSNLFKGHPELIVGFNTFLPPGYKIEVHPNDSNSISYTTPHQTTLQNATLTGQSVHTISLTGNHGAHSVSHVPSFTHLPPSQQPQQQPATQQPPTAHVQQQSQHQQQLAVLSQHATQQQAKLQANNIGQQPQAHQNQPQQRSLHSSPTNQNQPQQPVEFNHAISYVNKIKTRFQGQPDTYKAFLEILHTYQKEQKNIKDAASQGGIIDPDGPHITEQEMYVREAKLANDVYKQVAKLFKNQEDLLQEFSQFLPDANGAQLTGLSALSKRAHHQISSVSASYGPPSKKQALSSNSVKRNFGQVRRSSTSHQGKVKSRSSGIKENNTPDPSSVGSVAEFAFFDKVRKALRSQKVYEDFLRCLKLFNQEVISRADLVQLVSSFLGKFPELFKWFKEFLGYKDSSPMETPGFKERTSGELAHLEIDYSSCKRCGTSYRALPKSYTQPKCTGRTALCREVLNDTWVSFPSWSEDTTFLGTKKTQYEEYIFRCEDERFELDGILEVNLSTVRVLEAVQKKLSHMTSEEQQKFRLDSCLGGTSEVIHKKAIQRIYGDKAPDIIDGLKKTPAVAVPLVLKRLKTKEEEWRSAQRLYNKVWRDQNEKYYLKSLDYQGMTFKQNDLKAMRSKSLVTEIENIWDEKQEQVTEGNADQSGPHMIFTYKDKSILDDAAGLIVHHMKRQTGIHKQDKSKIKSLLYTFVPDLFFAPRGELSDDEDSVKDSNGIGRTELSNGLPEAESDDAYNLFFVNNNWYIFLRLHQMVCERLLKMYQRSVEIAEGEASDKKQRKESTAVALRLKAPADIDVEEYYPAFLDMVRNLLDGNMETSIFEDTCREMFGVHAYIVFTIDKLVQNIVRQLQTIVVEDTCVHVMELYQQEQTHEGAGGNSATQVLRQEEEISYQKKAEQLLNDEICYKFIVHKDKTIITISIELIDTEDAHTEDMMAIEKWNDYVDKFVSDQEIPPEVKERLKVKPIFLPRTAKYIRSKTAADNERSRIVRDEQGRSPTAGEGEETSPDIVNEDAMEFKISSNSYKLKFVGGSRSFFYRRQSLPKARQSYPTITRKLSENFQRWLDAWVMENVSRDQKSTCDHWLAGNTDGLRQCTTIKQTVRDHIKSYTKYLVEWPEPVSATDTAQV</sequence>
<evidence type="ECO:0000256" key="7">
    <source>
        <dbReference type="ARBA" id="ARBA00023163"/>
    </source>
</evidence>
<evidence type="ECO:0000256" key="14">
    <source>
        <dbReference type="PROSITE-ProRule" id="PRU00810"/>
    </source>
</evidence>
<keyword evidence="7" id="KW-0804">Transcription</keyword>
<dbReference type="EMBL" id="CACRXK020000590">
    <property type="protein sequence ID" value="CAB3983224.1"/>
    <property type="molecule type" value="Genomic_DNA"/>
</dbReference>
<accession>A0A7D9DEL6</accession>
<evidence type="ECO:0000256" key="10">
    <source>
        <dbReference type="ARBA" id="ARBA00061899"/>
    </source>
</evidence>
<keyword evidence="18" id="KW-1185">Reference proteome</keyword>
<dbReference type="InterPro" id="IPR031693">
    <property type="entry name" value="Sin3_C"/>
</dbReference>
<evidence type="ECO:0000256" key="15">
    <source>
        <dbReference type="SAM" id="MobiDB-lite"/>
    </source>
</evidence>
<feature type="region of interest" description="Disordered" evidence="15">
    <location>
        <begin position="1134"/>
        <end position="1158"/>
    </location>
</feature>
<dbReference type="GO" id="GO:0070822">
    <property type="term" value="C:Sin3-type complex"/>
    <property type="evidence" value="ECO:0007669"/>
    <property type="project" value="TreeGrafter"/>
</dbReference>
<dbReference type="Pfam" id="PF08295">
    <property type="entry name" value="Sin3_corepress"/>
    <property type="match status" value="1"/>
</dbReference>
<reference evidence="17" key="1">
    <citation type="submission" date="2020-04" db="EMBL/GenBank/DDBJ databases">
        <authorList>
            <person name="Alioto T."/>
            <person name="Alioto T."/>
            <person name="Gomez Garrido J."/>
        </authorList>
    </citation>
    <scope>NUCLEOTIDE SEQUENCE</scope>
    <source>
        <strain evidence="17">A484AB</strain>
    </source>
</reference>
<dbReference type="PROSITE" id="PS51477">
    <property type="entry name" value="PAH"/>
    <property type="match status" value="3"/>
</dbReference>
<feature type="domain" description="Histone deacetylase interacting" evidence="16">
    <location>
        <begin position="575"/>
        <end position="675"/>
    </location>
</feature>
<evidence type="ECO:0000259" key="16">
    <source>
        <dbReference type="SMART" id="SM00761"/>
    </source>
</evidence>
<keyword evidence="8 14" id="KW-0539">Nucleus</keyword>
<keyword evidence="5" id="KW-0832">Ubl conjugation</keyword>
<feature type="compositionally biased region" description="Low complexity" evidence="15">
    <location>
        <begin position="229"/>
        <end position="263"/>
    </location>
</feature>
<dbReference type="AlphaFoldDB" id="A0A7D9DEL6"/>
<evidence type="ECO:0000256" key="12">
    <source>
        <dbReference type="ARBA" id="ARBA00075095"/>
    </source>
</evidence>
<feature type="compositionally biased region" description="Low complexity" evidence="15">
    <location>
        <begin position="279"/>
        <end position="290"/>
    </location>
</feature>
<comment type="function">
    <text evidence="9">Acts as a transcriptional repressor. Interacts with MXI1 to repress MYC responsive genes and antagonize MYC oncogenic activities. Interacts with MAD-MAX heterodimers by binding to MAD. The heterodimer then represses transcription by tethering SIN3B to DNA. Also forms a complex with FOXK1 which represses transcription. With FOXK1, regulates cell cycle progression probably by repressing cell cycle inhibitor genes expression. As part of the SIN3B complex represses transcription and counteracts the histone acetyltransferase activity of EP300 through the recognition H3K27ac marks by PHF12 and the activity of the histone deacetylase HDAC2. SIN3B complex is recruited downstream of the constitutively active genes transcriptional start sites through interaction with histones and mitigates histone acetylation and RNA polymerase II progression within transcribed regions contributing to the regulation of transcription.</text>
</comment>
<feature type="region of interest" description="Disordered" evidence="15">
    <location>
        <begin position="210"/>
        <end position="305"/>
    </location>
</feature>
<keyword evidence="2" id="KW-0678">Repressor</keyword>
<feature type="region of interest" description="Disordered" evidence="15">
    <location>
        <begin position="856"/>
        <end position="876"/>
    </location>
</feature>
<dbReference type="PANTHER" id="PTHR12346:SF0">
    <property type="entry name" value="SIN3A, ISOFORM G"/>
    <property type="match status" value="1"/>
</dbReference>
<name>A0A7D9DEL6_PARCT</name>
<feature type="compositionally biased region" description="Polar residues" evidence="15">
    <location>
        <begin position="453"/>
        <end position="479"/>
    </location>
</feature>
<proteinExistence type="predicted"/>
<keyword evidence="3" id="KW-0597">Phosphoprotein</keyword>
<feature type="compositionally biased region" description="Polar residues" evidence="15">
    <location>
        <begin position="264"/>
        <end position="278"/>
    </location>
</feature>
<gene>
    <name evidence="17" type="ORF">PACLA_8A068911</name>
</gene>
<dbReference type="FunFam" id="1.20.1160.11:FF:000001">
    <property type="entry name" value="Paired amphipathic helix protein Sin3"/>
    <property type="match status" value="1"/>
</dbReference>
<protein>
    <recommendedName>
        <fullName evidence="11">Paired amphipathic helix protein Sin3b</fullName>
    </recommendedName>
    <alternativeName>
        <fullName evidence="12">Histone deacetylase complex subunit Sin3b</fullName>
    </alternativeName>
    <alternativeName>
        <fullName evidence="13">Transcriptional corepressor Sin3b</fullName>
    </alternativeName>
</protein>
<dbReference type="InterPro" id="IPR013194">
    <property type="entry name" value="HDAC_interact_dom"/>
</dbReference>
<dbReference type="Proteomes" id="UP001152795">
    <property type="component" value="Unassembled WGS sequence"/>
</dbReference>
<comment type="caution">
    <text evidence="17">The sequence shown here is derived from an EMBL/GenBank/DDBJ whole genome shotgun (WGS) entry which is preliminary data.</text>
</comment>
<evidence type="ECO:0000256" key="4">
    <source>
        <dbReference type="ARBA" id="ARBA00022737"/>
    </source>
</evidence>
<evidence type="ECO:0000256" key="9">
    <source>
        <dbReference type="ARBA" id="ARBA00054574"/>
    </source>
</evidence>
<feature type="compositionally biased region" description="Basic and acidic residues" evidence="15">
    <location>
        <begin position="1134"/>
        <end position="1145"/>
    </location>
</feature>
<evidence type="ECO:0000256" key="6">
    <source>
        <dbReference type="ARBA" id="ARBA00023015"/>
    </source>
</evidence>
<evidence type="ECO:0000256" key="1">
    <source>
        <dbReference type="ARBA" id="ARBA00004123"/>
    </source>
</evidence>
<keyword evidence="6" id="KW-0805">Transcription regulation</keyword>